<organism evidence="1 2">
    <name type="scientific">Hortaea werneckii</name>
    <name type="common">Black yeast</name>
    <name type="synonym">Cladosporium werneckii</name>
    <dbReference type="NCBI Taxonomy" id="91943"/>
    <lineage>
        <taxon>Eukaryota</taxon>
        <taxon>Fungi</taxon>
        <taxon>Dikarya</taxon>
        <taxon>Ascomycota</taxon>
        <taxon>Pezizomycotina</taxon>
        <taxon>Dothideomycetes</taxon>
        <taxon>Dothideomycetidae</taxon>
        <taxon>Mycosphaerellales</taxon>
        <taxon>Teratosphaeriaceae</taxon>
        <taxon>Hortaea</taxon>
    </lineage>
</organism>
<dbReference type="SUPFAM" id="SSF53927">
    <property type="entry name" value="Cytidine deaminase-like"/>
    <property type="match status" value="1"/>
</dbReference>
<name>A0A3M7FML6_HORWE</name>
<accession>A0A3M7FML6</accession>
<evidence type="ECO:0000313" key="2">
    <source>
        <dbReference type="Proteomes" id="UP000281468"/>
    </source>
</evidence>
<dbReference type="Gene3D" id="3.40.140.10">
    <property type="entry name" value="Cytidine Deaminase, domain 2"/>
    <property type="match status" value="1"/>
</dbReference>
<dbReference type="Proteomes" id="UP000281468">
    <property type="component" value="Unassembled WGS sequence"/>
</dbReference>
<protein>
    <recommendedName>
        <fullName evidence="3">CMP/dCMP-type deaminase domain-containing protein</fullName>
    </recommendedName>
</protein>
<dbReference type="InterPro" id="IPR016193">
    <property type="entry name" value="Cytidine_deaminase-like"/>
</dbReference>
<reference evidence="1 2" key="1">
    <citation type="journal article" date="2018" name="BMC Genomics">
        <title>Genomic evidence for intraspecific hybridization in a clonal and extremely halotolerant yeast.</title>
        <authorList>
            <person name="Gostincar C."/>
            <person name="Stajich J.E."/>
            <person name="Zupancic J."/>
            <person name="Zalar P."/>
            <person name="Gunde-Cimerman N."/>
        </authorList>
    </citation>
    <scope>NUCLEOTIDE SEQUENCE [LARGE SCALE GENOMIC DNA]</scope>
    <source>
        <strain evidence="1 2">EXF-171</strain>
    </source>
</reference>
<dbReference type="GO" id="GO:0006139">
    <property type="term" value="P:nucleobase-containing compound metabolic process"/>
    <property type="evidence" value="ECO:0007669"/>
    <property type="project" value="UniProtKB-ARBA"/>
</dbReference>
<evidence type="ECO:0008006" key="3">
    <source>
        <dbReference type="Google" id="ProtNLM"/>
    </source>
</evidence>
<proteinExistence type="predicted"/>
<dbReference type="AlphaFoldDB" id="A0A3M7FML6"/>
<evidence type="ECO:0000313" key="1">
    <source>
        <dbReference type="EMBL" id="RMY90108.1"/>
    </source>
</evidence>
<dbReference type="VEuPathDB" id="FungiDB:BTJ68_13160"/>
<comment type="caution">
    <text evidence="1">The sequence shown here is derived from an EMBL/GenBank/DDBJ whole genome shotgun (WGS) entry which is preliminary data.</text>
</comment>
<sequence length="150" mass="16776">MNAIPIDVLYTLKTYHKTGEMVAINNCTKILTDPQGEYRLSAAEVSEIWPTLSLYTNAESCPMCASAIRWAGFREYIYGTSINTLIDKGWGQIRISSVDVFRQSFDLPNAGRLIADVLSNETDPYFSWQFDPESPCPDGCSRADGTCRDD</sequence>
<dbReference type="EMBL" id="QWIQ01000388">
    <property type="protein sequence ID" value="RMY90108.1"/>
    <property type="molecule type" value="Genomic_DNA"/>
</dbReference>
<gene>
    <name evidence="1" type="ORF">D0862_10056</name>
</gene>
<dbReference type="GO" id="GO:0003824">
    <property type="term" value="F:catalytic activity"/>
    <property type="evidence" value="ECO:0007669"/>
    <property type="project" value="InterPro"/>
</dbReference>